<feature type="compositionally biased region" description="Low complexity" evidence="2">
    <location>
        <begin position="45"/>
        <end position="67"/>
    </location>
</feature>
<dbReference type="PANTHER" id="PTHR11842:SF10">
    <property type="entry name" value="MITOTIC SPINDLE ASSEMBLY CHECKPOINT PROTEIN MAD2B"/>
    <property type="match status" value="1"/>
</dbReference>
<dbReference type="InterPro" id="IPR045091">
    <property type="entry name" value="Mad2-like"/>
</dbReference>
<dbReference type="PANTHER" id="PTHR11842">
    <property type="entry name" value="MITOTIC SPINDLE ASSEMBLY CHECKPOINT PROTEIN MAD2"/>
    <property type="match status" value="1"/>
</dbReference>
<feature type="domain" description="HORMA" evidence="3">
    <location>
        <begin position="79"/>
        <end position="316"/>
    </location>
</feature>
<dbReference type="SUPFAM" id="SSF56019">
    <property type="entry name" value="The spindle assembly checkpoint protein mad2"/>
    <property type="match status" value="1"/>
</dbReference>
<evidence type="ECO:0000259" key="3">
    <source>
        <dbReference type="PROSITE" id="PS50815"/>
    </source>
</evidence>
<feature type="region of interest" description="Disordered" evidence="2">
    <location>
        <begin position="187"/>
        <end position="217"/>
    </location>
</feature>
<name>A0A2B7X0V6_POLH7</name>
<feature type="compositionally biased region" description="Low complexity" evidence="2">
    <location>
        <begin position="191"/>
        <end position="217"/>
    </location>
</feature>
<evidence type="ECO:0000313" key="5">
    <source>
        <dbReference type="Proteomes" id="UP000224634"/>
    </source>
</evidence>
<evidence type="ECO:0000256" key="2">
    <source>
        <dbReference type="SAM" id="MobiDB-lite"/>
    </source>
</evidence>
<dbReference type="AlphaFoldDB" id="A0A2B7X0V6"/>
<dbReference type="InterPro" id="IPR036570">
    <property type="entry name" value="HORMA_dom_sf"/>
</dbReference>
<dbReference type="Pfam" id="PF02301">
    <property type="entry name" value="HORMA"/>
    <property type="match status" value="1"/>
</dbReference>
<organism evidence="4 5">
    <name type="scientific">Polytolypa hystricis (strain UAMH7299)</name>
    <dbReference type="NCBI Taxonomy" id="1447883"/>
    <lineage>
        <taxon>Eukaryota</taxon>
        <taxon>Fungi</taxon>
        <taxon>Dikarya</taxon>
        <taxon>Ascomycota</taxon>
        <taxon>Pezizomycotina</taxon>
        <taxon>Eurotiomycetes</taxon>
        <taxon>Eurotiomycetidae</taxon>
        <taxon>Onygenales</taxon>
        <taxon>Onygenales incertae sedis</taxon>
        <taxon>Polytolypa</taxon>
    </lineage>
</organism>
<dbReference type="InterPro" id="IPR003511">
    <property type="entry name" value="HORMA_dom"/>
</dbReference>
<dbReference type="STRING" id="1447883.A0A2B7X0V6"/>
<gene>
    <name evidence="4" type="ORF">AJ80_08874</name>
</gene>
<sequence length="376" mass="41078">MALSNSPTPAAPATYAHNHPESGLPASTTTTSPTSKPMIPNEHSTTTTTTASVNNTNQPSTNNNNNIHNHRSQLPENYAALTASVASFLAVSIHQILFLRSIYPQPTFLPVRHFNHPVRQSRHPKVCTWVSDACAAVQAQLLKCTVSEVSIVILSARTNQPLERYTFDMTQMPRVPLRDVHIPFASSVKDSQQQQQRPQSRSNNNNPPMPNGSQPGSINLEAQFRAVLARLASACARLTPLPPDEEYMPTLHIVLREGADAPAGVTKEEQLWIAAEPEKTNLNNDTGSNAARSYEGSSSLDDSSFDYNHHTRSEKAAVTAAAAGTNNDYAPSGLSRCRAKTVPVRTVDAGEIQLEVWVEEAKGKFEELDRIRSQKS</sequence>
<evidence type="ECO:0000313" key="4">
    <source>
        <dbReference type="EMBL" id="PGH02352.1"/>
    </source>
</evidence>
<comment type="similarity">
    <text evidence="1">Belongs to the MAD2 family.</text>
</comment>
<keyword evidence="5" id="KW-1185">Reference proteome</keyword>
<dbReference type="Proteomes" id="UP000224634">
    <property type="component" value="Unassembled WGS sequence"/>
</dbReference>
<dbReference type="EMBL" id="PDNA01000224">
    <property type="protein sequence ID" value="PGH02352.1"/>
    <property type="molecule type" value="Genomic_DNA"/>
</dbReference>
<dbReference type="GO" id="GO:0016035">
    <property type="term" value="C:zeta DNA polymerase complex"/>
    <property type="evidence" value="ECO:0007669"/>
    <property type="project" value="TreeGrafter"/>
</dbReference>
<protein>
    <recommendedName>
        <fullName evidence="3">HORMA domain-containing protein</fullName>
    </recommendedName>
</protein>
<evidence type="ECO:0000256" key="1">
    <source>
        <dbReference type="ARBA" id="ARBA00010348"/>
    </source>
</evidence>
<feature type="region of interest" description="Disordered" evidence="2">
    <location>
        <begin position="1"/>
        <end position="70"/>
    </location>
</feature>
<reference evidence="4 5" key="1">
    <citation type="submission" date="2017-10" db="EMBL/GenBank/DDBJ databases">
        <title>Comparative genomics in systemic dimorphic fungi from Ajellomycetaceae.</title>
        <authorList>
            <person name="Munoz J.F."/>
            <person name="Mcewen J.G."/>
            <person name="Clay O.K."/>
            <person name="Cuomo C.A."/>
        </authorList>
    </citation>
    <scope>NUCLEOTIDE SEQUENCE [LARGE SCALE GENOMIC DNA]</scope>
    <source>
        <strain evidence="4 5">UAMH7299</strain>
    </source>
</reference>
<dbReference type="Gene3D" id="3.30.900.10">
    <property type="entry name" value="HORMA domain"/>
    <property type="match status" value="1"/>
</dbReference>
<dbReference type="OrthoDB" id="21254at2759"/>
<proteinExistence type="inferred from homology"/>
<dbReference type="PROSITE" id="PS50815">
    <property type="entry name" value="HORMA"/>
    <property type="match status" value="1"/>
</dbReference>
<accession>A0A2B7X0V6</accession>
<comment type="caution">
    <text evidence="4">The sequence shown here is derived from an EMBL/GenBank/DDBJ whole genome shotgun (WGS) entry which is preliminary data.</text>
</comment>